<evidence type="ECO:0000256" key="5">
    <source>
        <dbReference type="ARBA" id="ARBA00022737"/>
    </source>
</evidence>
<feature type="domain" description="LNR" evidence="9">
    <location>
        <begin position="171"/>
        <end position="197"/>
    </location>
</feature>
<dbReference type="InterPro" id="IPR001503">
    <property type="entry name" value="Glyco_trans_10"/>
</dbReference>
<evidence type="ECO:0000259" key="9">
    <source>
        <dbReference type="Pfam" id="PF00066"/>
    </source>
</evidence>
<evidence type="ECO:0000256" key="8">
    <source>
        <dbReference type="RuleBase" id="RU003832"/>
    </source>
</evidence>
<comment type="pathway">
    <text evidence="1">Protein modification; protein glycosylation.</text>
</comment>
<dbReference type="SUPFAM" id="SSF53756">
    <property type="entry name" value="UDP-Glycosyltransferase/glycogen phosphorylase"/>
    <property type="match status" value="1"/>
</dbReference>
<reference evidence="11" key="1">
    <citation type="submission" date="2020-04" db="EMBL/GenBank/DDBJ databases">
        <authorList>
            <person name="Alioto T."/>
            <person name="Alioto T."/>
            <person name="Gomez Garrido J."/>
        </authorList>
    </citation>
    <scope>NUCLEOTIDE SEQUENCE</scope>
    <source>
        <strain evidence="11">A484AB</strain>
    </source>
</reference>
<dbReference type="InterPro" id="IPR000800">
    <property type="entry name" value="Notch_dom"/>
</dbReference>
<gene>
    <name evidence="11" type="ORF">PACLA_8A085352</name>
</gene>
<sequence length="410" mass="46586">MKSKLQKTYKFAITFFNQDCDYFVDDQILHALNAGSVPIVMSTDKIYEFLPGNLKNAIINVRDFKNPRELAERLKFLMSNETEYNKHLEWKRKGLGDISETIIGKYWDRKFHHWCQLALPRQLALGQPRPGAGETREKLTRGREERDPYVAETDNEGPLVYLRTKRAIFSCVASSIGDGWCDHACNKAAHKFDGGDCCKHSCKSTIYSCGSGGYDCKANKVPVWFLAHTKLCYQWYPDGDGGQCGAGEPRHLCANVNAATRYYRDDTDNRGGGCRMSWSIQSPYSPQWFKNVQICYRWYPDGNGGQCGGGAARLLCAPVGKYTPVYRDDTDNRGGGCRMSWQLKLPPVHNWWARNIQLCYEWYPDGDGGQCGGGAARKLCAKANNWTPYYRDDTDNRGGGCRMRWGLYYK</sequence>
<comment type="similarity">
    <text evidence="2 8">Belongs to the glycosyltransferase 10 family.</text>
</comment>
<dbReference type="EMBL" id="CACRXK020004011">
    <property type="protein sequence ID" value="CAB4001129.1"/>
    <property type="molecule type" value="Genomic_DNA"/>
</dbReference>
<keyword evidence="8" id="KW-0333">Golgi apparatus</keyword>
<keyword evidence="4 8" id="KW-0808">Transferase</keyword>
<dbReference type="InterPro" id="IPR055270">
    <property type="entry name" value="Glyco_tran_10_C"/>
</dbReference>
<evidence type="ECO:0000259" key="10">
    <source>
        <dbReference type="Pfam" id="PF00852"/>
    </source>
</evidence>
<dbReference type="Gene3D" id="4.10.470.20">
    <property type="match status" value="1"/>
</dbReference>
<comment type="subcellular location">
    <subcellularLocation>
        <location evidence="8">Golgi apparatus</location>
        <location evidence="8">Golgi stack membrane</location>
        <topology evidence="8">Single-pass type II membrane protein</topology>
    </subcellularLocation>
</comment>
<dbReference type="EC" id="2.4.1.-" evidence="8"/>
<evidence type="ECO:0000256" key="7">
    <source>
        <dbReference type="ARBA" id="ARBA00023180"/>
    </source>
</evidence>
<protein>
    <recommendedName>
        <fullName evidence="8">Fucosyltransferase</fullName>
        <ecNumber evidence="8">2.4.1.-</ecNumber>
    </recommendedName>
</protein>
<keyword evidence="7" id="KW-0325">Glycoprotein</keyword>
<keyword evidence="12" id="KW-1185">Reference proteome</keyword>
<dbReference type="GO" id="GO:0046920">
    <property type="term" value="F:alpha-(1-&gt;3)-fucosyltransferase activity"/>
    <property type="evidence" value="ECO:0007669"/>
    <property type="project" value="TreeGrafter"/>
</dbReference>
<evidence type="ECO:0000256" key="1">
    <source>
        <dbReference type="ARBA" id="ARBA00004922"/>
    </source>
</evidence>
<dbReference type="GO" id="GO:0032580">
    <property type="term" value="C:Golgi cisterna membrane"/>
    <property type="evidence" value="ECO:0007669"/>
    <property type="project" value="UniProtKB-SubCell"/>
</dbReference>
<proteinExistence type="inferred from homology"/>
<feature type="domain" description="Fucosyltransferase C-terminal" evidence="10">
    <location>
        <begin position="4"/>
        <end position="116"/>
    </location>
</feature>
<evidence type="ECO:0000256" key="4">
    <source>
        <dbReference type="ARBA" id="ARBA00022679"/>
    </source>
</evidence>
<accession>A0A6S7HA27</accession>
<evidence type="ECO:0000313" key="11">
    <source>
        <dbReference type="EMBL" id="CAB4001129.1"/>
    </source>
</evidence>
<dbReference type="AlphaFoldDB" id="A0A6S7HA27"/>
<dbReference type="Gene3D" id="3.40.50.11660">
    <property type="entry name" value="Glycosyl transferase family 10, C-terminal domain"/>
    <property type="match status" value="1"/>
</dbReference>
<dbReference type="OrthoDB" id="5945868at2759"/>
<dbReference type="UniPathway" id="UPA00378"/>
<evidence type="ECO:0000256" key="6">
    <source>
        <dbReference type="ARBA" id="ARBA00023157"/>
    </source>
</evidence>
<dbReference type="Proteomes" id="UP001152795">
    <property type="component" value="Unassembled WGS sequence"/>
</dbReference>
<keyword evidence="6" id="KW-1015">Disulfide bond</keyword>
<keyword evidence="8" id="KW-0812">Transmembrane</keyword>
<keyword evidence="3 8" id="KW-0328">Glycosyltransferase</keyword>
<dbReference type="PANTHER" id="PTHR11929:SF194">
    <property type="entry name" value="ALPHA-(1,3)-FUCOSYLTRANSFERASE 10"/>
    <property type="match status" value="1"/>
</dbReference>
<evidence type="ECO:0000256" key="2">
    <source>
        <dbReference type="ARBA" id="ARBA00008919"/>
    </source>
</evidence>
<name>A0A6S7HA27_PARCT</name>
<dbReference type="Pfam" id="PF00066">
    <property type="entry name" value="Notch"/>
    <property type="match status" value="1"/>
</dbReference>
<dbReference type="InterPro" id="IPR038577">
    <property type="entry name" value="GT10-like_C_sf"/>
</dbReference>
<keyword evidence="8" id="KW-0472">Membrane</keyword>
<organism evidence="11 12">
    <name type="scientific">Paramuricea clavata</name>
    <name type="common">Red gorgonian</name>
    <name type="synonym">Violescent sea-whip</name>
    <dbReference type="NCBI Taxonomy" id="317549"/>
    <lineage>
        <taxon>Eukaryota</taxon>
        <taxon>Metazoa</taxon>
        <taxon>Cnidaria</taxon>
        <taxon>Anthozoa</taxon>
        <taxon>Octocorallia</taxon>
        <taxon>Malacalcyonacea</taxon>
        <taxon>Plexauridae</taxon>
        <taxon>Paramuricea</taxon>
    </lineage>
</organism>
<dbReference type="PANTHER" id="PTHR11929">
    <property type="entry name" value="ALPHA- 1,3 -FUCOSYLTRANSFERASE"/>
    <property type="match status" value="1"/>
</dbReference>
<keyword evidence="5" id="KW-0677">Repeat</keyword>
<evidence type="ECO:0000313" key="12">
    <source>
        <dbReference type="Proteomes" id="UP001152795"/>
    </source>
</evidence>
<dbReference type="Pfam" id="PF00852">
    <property type="entry name" value="Glyco_transf_10"/>
    <property type="match status" value="1"/>
</dbReference>
<comment type="caution">
    <text evidence="11">The sequence shown here is derived from an EMBL/GenBank/DDBJ whole genome shotgun (WGS) entry which is preliminary data.</text>
</comment>
<evidence type="ECO:0000256" key="3">
    <source>
        <dbReference type="ARBA" id="ARBA00022676"/>
    </source>
</evidence>